<dbReference type="GO" id="GO:0005654">
    <property type="term" value="C:nucleoplasm"/>
    <property type="evidence" value="ECO:0007669"/>
    <property type="project" value="TreeGrafter"/>
</dbReference>
<keyword evidence="2 4" id="KW-0647">Proteasome</keyword>
<dbReference type="SUPFAM" id="SSF47216">
    <property type="entry name" value="Proteasome activator"/>
    <property type="match status" value="1"/>
</dbReference>
<dbReference type="InterPro" id="IPR003186">
    <property type="entry name" value="PA28_C"/>
</dbReference>
<dbReference type="EMBL" id="SNRW01000585">
    <property type="protein sequence ID" value="KAA6400298.1"/>
    <property type="molecule type" value="Genomic_DNA"/>
</dbReference>
<dbReference type="AlphaFoldDB" id="A0A5J4WYU9"/>
<proteinExistence type="inferred from homology"/>
<gene>
    <name evidence="4" type="ORF">EZS28_004169</name>
</gene>
<dbReference type="Pfam" id="PF02252">
    <property type="entry name" value="PA28_C"/>
    <property type="match status" value="1"/>
</dbReference>
<dbReference type="InterPro" id="IPR009077">
    <property type="entry name" value="Proteasome_activ_PA28"/>
</dbReference>
<organism evidence="4 5">
    <name type="scientific">Streblomastix strix</name>
    <dbReference type="NCBI Taxonomy" id="222440"/>
    <lineage>
        <taxon>Eukaryota</taxon>
        <taxon>Metamonada</taxon>
        <taxon>Preaxostyla</taxon>
        <taxon>Oxymonadida</taxon>
        <taxon>Streblomastigidae</taxon>
        <taxon>Streblomastix</taxon>
    </lineage>
</organism>
<dbReference type="Proteomes" id="UP000324800">
    <property type="component" value="Unassembled WGS sequence"/>
</dbReference>
<evidence type="ECO:0000256" key="1">
    <source>
        <dbReference type="ARBA" id="ARBA00005883"/>
    </source>
</evidence>
<evidence type="ECO:0000256" key="2">
    <source>
        <dbReference type="ARBA" id="ARBA00022942"/>
    </source>
</evidence>
<reference evidence="4 5" key="1">
    <citation type="submission" date="2019-03" db="EMBL/GenBank/DDBJ databases">
        <title>Single cell metagenomics reveals metabolic interactions within the superorganism composed of flagellate Streblomastix strix and complex community of Bacteroidetes bacteria on its surface.</title>
        <authorList>
            <person name="Treitli S.C."/>
            <person name="Kolisko M."/>
            <person name="Husnik F."/>
            <person name="Keeling P."/>
            <person name="Hampl V."/>
        </authorList>
    </citation>
    <scope>NUCLEOTIDE SEQUENCE [LARGE SCALE GENOMIC DNA]</scope>
    <source>
        <strain evidence="4">ST1C</strain>
    </source>
</reference>
<dbReference type="PANTHER" id="PTHR10660">
    <property type="entry name" value="PROTEASOME REGULATOR PA28"/>
    <property type="match status" value="1"/>
</dbReference>
<accession>A0A5J4WYU9</accession>
<dbReference type="GO" id="GO:2000045">
    <property type="term" value="P:regulation of G1/S transition of mitotic cell cycle"/>
    <property type="evidence" value="ECO:0007669"/>
    <property type="project" value="TreeGrafter"/>
</dbReference>
<dbReference type="GO" id="GO:0005737">
    <property type="term" value="C:cytoplasm"/>
    <property type="evidence" value="ECO:0007669"/>
    <property type="project" value="TreeGrafter"/>
</dbReference>
<dbReference type="GO" id="GO:0061133">
    <property type="term" value="F:endopeptidase activator activity"/>
    <property type="evidence" value="ECO:0007669"/>
    <property type="project" value="TreeGrafter"/>
</dbReference>
<dbReference type="Gene3D" id="1.20.120.180">
    <property type="entry name" value="Proteasome activator pa28, C-terminal domain"/>
    <property type="match status" value="1"/>
</dbReference>
<dbReference type="InterPro" id="IPR036997">
    <property type="entry name" value="PA28_C_sf"/>
</dbReference>
<comment type="similarity">
    <text evidence="1">Belongs to the PA28 family.</text>
</comment>
<dbReference type="InterPro" id="IPR036252">
    <property type="entry name" value="Proteasome_activ_sf"/>
</dbReference>
<dbReference type="OrthoDB" id="6591885at2759"/>
<evidence type="ECO:0000259" key="3">
    <source>
        <dbReference type="Pfam" id="PF02252"/>
    </source>
</evidence>
<feature type="domain" description="Proteasome activator PA28 C-terminal" evidence="3">
    <location>
        <begin position="76"/>
        <end position="212"/>
    </location>
</feature>
<dbReference type="PANTHER" id="PTHR10660:SF2">
    <property type="entry name" value="LD45860P"/>
    <property type="match status" value="1"/>
</dbReference>
<sequence length="222" mass="25798">MSFFNSFPDDENCFGNKIRMQTESQAKISIFAQKAKEIDDIIKMNICYLSGESKETKEALKFTIDILDHPERLSAPSNKIICDMDEEINKHLNEIIDHLYTFRIWFALQKPAISEGNSFDAAVVEEMIDSIIKYEEYAQGALDCYQTYAEERGRLFTKFFKNPYYEDIRIAIIDLDQRELSGNLTILYDVRDAYLTLHDCVVKNFDRLKNPIQSVEFAPNAL</sequence>
<evidence type="ECO:0000313" key="4">
    <source>
        <dbReference type="EMBL" id="KAA6400298.1"/>
    </source>
</evidence>
<evidence type="ECO:0000313" key="5">
    <source>
        <dbReference type="Proteomes" id="UP000324800"/>
    </source>
</evidence>
<name>A0A5J4WYU9_9EUKA</name>
<dbReference type="GO" id="GO:0008537">
    <property type="term" value="C:proteasome activator complex"/>
    <property type="evidence" value="ECO:0007669"/>
    <property type="project" value="InterPro"/>
</dbReference>
<dbReference type="GO" id="GO:0061136">
    <property type="term" value="P:regulation of proteasomal protein catabolic process"/>
    <property type="evidence" value="ECO:0007669"/>
    <property type="project" value="TreeGrafter"/>
</dbReference>
<comment type="caution">
    <text evidence="4">The sequence shown here is derived from an EMBL/GenBank/DDBJ whole genome shotgun (WGS) entry which is preliminary data.</text>
</comment>
<protein>
    <submittedName>
        <fullName evidence="4">Putative proteasome activator complex subunit 3</fullName>
    </submittedName>
</protein>